<proteinExistence type="predicted"/>
<comment type="caution">
    <text evidence="1">The sequence shown here is derived from an EMBL/GenBank/DDBJ whole genome shotgun (WGS) entry which is preliminary data.</text>
</comment>
<organism evidence="1 2">
    <name type="scientific">Eretmocerus hayati</name>
    <dbReference type="NCBI Taxonomy" id="131215"/>
    <lineage>
        <taxon>Eukaryota</taxon>
        <taxon>Metazoa</taxon>
        <taxon>Ecdysozoa</taxon>
        <taxon>Arthropoda</taxon>
        <taxon>Hexapoda</taxon>
        <taxon>Insecta</taxon>
        <taxon>Pterygota</taxon>
        <taxon>Neoptera</taxon>
        <taxon>Endopterygota</taxon>
        <taxon>Hymenoptera</taxon>
        <taxon>Apocrita</taxon>
        <taxon>Proctotrupomorpha</taxon>
        <taxon>Chalcidoidea</taxon>
        <taxon>Aphelinidae</taxon>
        <taxon>Aphelininae</taxon>
        <taxon>Eretmocerus</taxon>
    </lineage>
</organism>
<dbReference type="EMBL" id="CM056743">
    <property type="protein sequence ID" value="KAJ8672011.1"/>
    <property type="molecule type" value="Genomic_DNA"/>
</dbReference>
<evidence type="ECO:0000313" key="2">
    <source>
        <dbReference type="Proteomes" id="UP001239111"/>
    </source>
</evidence>
<dbReference type="Proteomes" id="UP001239111">
    <property type="component" value="Chromosome 3"/>
</dbReference>
<evidence type="ECO:0000313" key="1">
    <source>
        <dbReference type="EMBL" id="KAJ8672011.1"/>
    </source>
</evidence>
<protein>
    <submittedName>
        <fullName evidence="1">Uncharacterized protein</fullName>
    </submittedName>
</protein>
<keyword evidence="2" id="KW-1185">Reference proteome</keyword>
<sequence length="348" mass="40053">MNNLNSKYCKCDGSLDKKMEHEERIAVYMRVMLLSLHILGLLAIQFRSIRIRRWWVRPHLKEHIRQQFGALSTIFIYFYLNDQEQFYHFVGMTTEHFSILLNLVRHQLTKHSFRTPLLPELKLAAVLHILVHNVDPKTVALFYRIGESTIYAIIPEVCQAIVDNLMDVYIRLPATTEDWMDVANAFYQKYQMPLCMGVLDVKEVRIRQPPHSGALFFNHKGFYSVGLMAVCDSNMMSLWISVGDFGGANDSSKFARSSLGIALRDNLIEIFTLAIQVPNTHISLTPFIIADGGFGLQRYVLEPYPLDIHSPIEHSIFDIRLGAPRKLIEQGFGITQTFDRSCIEQMKV</sequence>
<name>A0ACC2NN18_9HYME</name>
<accession>A0ACC2NN18</accession>
<reference evidence="1" key="1">
    <citation type="submission" date="2023-04" db="EMBL/GenBank/DDBJ databases">
        <title>A chromosome-level genome assembly of the parasitoid wasp Eretmocerus hayati.</title>
        <authorList>
            <person name="Zhong Y."/>
            <person name="Liu S."/>
            <person name="Liu Y."/>
        </authorList>
    </citation>
    <scope>NUCLEOTIDE SEQUENCE</scope>
    <source>
        <strain evidence="1">ZJU_SS_LIU_2023</strain>
    </source>
</reference>
<gene>
    <name evidence="1" type="ORF">QAD02_003270</name>
</gene>